<comment type="caution">
    <text evidence="1">The sequence shown here is derived from an EMBL/GenBank/DDBJ whole genome shotgun (WGS) entry which is preliminary data.</text>
</comment>
<keyword evidence="2" id="KW-1185">Reference proteome</keyword>
<organism evidence="1 2">
    <name type="scientific">Solanum bulbocastanum</name>
    <name type="common">Wild potato</name>
    <dbReference type="NCBI Taxonomy" id="147425"/>
    <lineage>
        <taxon>Eukaryota</taxon>
        <taxon>Viridiplantae</taxon>
        <taxon>Streptophyta</taxon>
        <taxon>Embryophyta</taxon>
        <taxon>Tracheophyta</taxon>
        <taxon>Spermatophyta</taxon>
        <taxon>Magnoliopsida</taxon>
        <taxon>eudicotyledons</taxon>
        <taxon>Gunneridae</taxon>
        <taxon>Pentapetalae</taxon>
        <taxon>asterids</taxon>
        <taxon>lamiids</taxon>
        <taxon>Solanales</taxon>
        <taxon>Solanaceae</taxon>
        <taxon>Solanoideae</taxon>
        <taxon>Solaneae</taxon>
        <taxon>Solanum</taxon>
    </lineage>
</organism>
<protein>
    <submittedName>
        <fullName evidence="1">Uncharacterized protein</fullName>
    </submittedName>
</protein>
<gene>
    <name evidence="1" type="ORF">RDI58_029292</name>
</gene>
<proteinExistence type="predicted"/>
<evidence type="ECO:0000313" key="1">
    <source>
        <dbReference type="EMBL" id="KAK6774053.1"/>
    </source>
</evidence>
<dbReference type="Proteomes" id="UP001371456">
    <property type="component" value="Unassembled WGS sequence"/>
</dbReference>
<accession>A0AAN8SX78</accession>
<evidence type="ECO:0000313" key="2">
    <source>
        <dbReference type="Proteomes" id="UP001371456"/>
    </source>
</evidence>
<reference evidence="1 2" key="1">
    <citation type="submission" date="2024-02" db="EMBL/GenBank/DDBJ databases">
        <title>de novo genome assembly of Solanum bulbocastanum strain 11H21.</title>
        <authorList>
            <person name="Hosaka A.J."/>
        </authorList>
    </citation>
    <scope>NUCLEOTIDE SEQUENCE [LARGE SCALE GENOMIC DNA]</scope>
    <source>
        <tissue evidence="1">Young leaves</tissue>
    </source>
</reference>
<dbReference type="AlphaFoldDB" id="A0AAN8SX78"/>
<name>A0AAN8SX78_SOLBU</name>
<dbReference type="EMBL" id="JBANQN010000012">
    <property type="protein sequence ID" value="KAK6774053.1"/>
    <property type="molecule type" value="Genomic_DNA"/>
</dbReference>
<sequence>MKVAPESAIKFYVYEIFKKCDCSYKV</sequence>